<gene>
    <name evidence="3" type="ORF">IFM89_024584</name>
</gene>
<dbReference type="GO" id="GO:0003735">
    <property type="term" value="F:structural constituent of ribosome"/>
    <property type="evidence" value="ECO:0007669"/>
    <property type="project" value="InterPro"/>
</dbReference>
<dbReference type="OrthoDB" id="494426at2759"/>
<feature type="compositionally biased region" description="Gly residues" evidence="1">
    <location>
        <begin position="201"/>
        <end position="217"/>
    </location>
</feature>
<feature type="region of interest" description="Disordered" evidence="1">
    <location>
        <begin position="201"/>
        <end position="223"/>
    </location>
</feature>
<dbReference type="AlphaFoldDB" id="A0A835M1H9"/>
<evidence type="ECO:0000313" key="4">
    <source>
        <dbReference type="Proteomes" id="UP000631114"/>
    </source>
</evidence>
<dbReference type="GO" id="GO:0032543">
    <property type="term" value="P:mitochondrial translation"/>
    <property type="evidence" value="ECO:0007669"/>
    <property type="project" value="InterPro"/>
</dbReference>
<evidence type="ECO:0000259" key="2">
    <source>
        <dbReference type="Pfam" id="PF16860"/>
    </source>
</evidence>
<dbReference type="SUPFAM" id="SSF47072">
    <property type="entry name" value="Cysteine alpha-hairpin motif"/>
    <property type="match status" value="1"/>
</dbReference>
<accession>A0A835M1H9</accession>
<dbReference type="InterPro" id="IPR017264">
    <property type="entry name" value="Ribosomal_mS37_fun"/>
</dbReference>
<dbReference type="PANTHER" id="PTHR28066">
    <property type="entry name" value="37S RIBOSOMAL PROTEIN MRP10, MITOCHONDRIAL"/>
    <property type="match status" value="1"/>
</dbReference>
<dbReference type="InterPro" id="IPR031731">
    <property type="entry name" value="CX9C"/>
</dbReference>
<comment type="caution">
    <text evidence="3">The sequence shown here is derived from an EMBL/GenBank/DDBJ whole genome shotgun (WGS) entry which is preliminary data.</text>
</comment>
<dbReference type="Proteomes" id="UP000631114">
    <property type="component" value="Unassembled WGS sequence"/>
</dbReference>
<dbReference type="Pfam" id="PF16860">
    <property type="entry name" value="CX9C"/>
    <property type="match status" value="1"/>
</dbReference>
<dbReference type="EMBL" id="JADFTS010000004">
    <property type="protein sequence ID" value="KAF9610734.1"/>
    <property type="molecule type" value="Genomic_DNA"/>
</dbReference>
<keyword evidence="4" id="KW-1185">Reference proteome</keyword>
<dbReference type="GO" id="GO:0005739">
    <property type="term" value="C:mitochondrion"/>
    <property type="evidence" value="ECO:0007669"/>
    <property type="project" value="GOC"/>
</dbReference>
<organism evidence="3 4">
    <name type="scientific">Coptis chinensis</name>
    <dbReference type="NCBI Taxonomy" id="261450"/>
    <lineage>
        <taxon>Eukaryota</taxon>
        <taxon>Viridiplantae</taxon>
        <taxon>Streptophyta</taxon>
        <taxon>Embryophyta</taxon>
        <taxon>Tracheophyta</taxon>
        <taxon>Spermatophyta</taxon>
        <taxon>Magnoliopsida</taxon>
        <taxon>Ranunculales</taxon>
        <taxon>Ranunculaceae</taxon>
        <taxon>Coptidoideae</taxon>
        <taxon>Coptis</taxon>
    </lineage>
</organism>
<evidence type="ECO:0000313" key="3">
    <source>
        <dbReference type="EMBL" id="KAF9610734.1"/>
    </source>
</evidence>
<sequence>MGKPCMKEMLAFLNCLSLNQNNDERCVLFKEKLNACMDAQAGKGRTSWGSINYHLQRLSRGRKLVLASHVENLIIGMIDALGLALLARDAIQSPGENFTTTSFMGSKVFKLPKMPEFSMDEGCSEGVNARAKAYCDGPGSGVCNPPDHLGEGEADTGCDGGGGTCCGWGGGGGGTAAGCGDGVGCDLAFGTNFKSNPFAGGGGAKRGLGGKPGGGYGDAASSA</sequence>
<proteinExistence type="predicted"/>
<evidence type="ECO:0000256" key="1">
    <source>
        <dbReference type="SAM" id="MobiDB-lite"/>
    </source>
</evidence>
<dbReference type="PROSITE" id="PS51808">
    <property type="entry name" value="CHCH"/>
    <property type="match status" value="1"/>
</dbReference>
<feature type="domain" description="IMS import disulfide relay-system CHCH-CHCH-like Cx9C" evidence="2">
    <location>
        <begin position="3"/>
        <end position="39"/>
    </location>
</feature>
<reference evidence="3 4" key="1">
    <citation type="submission" date="2020-10" db="EMBL/GenBank/DDBJ databases">
        <title>The Coptis chinensis genome and diversification of protoberbering-type alkaloids.</title>
        <authorList>
            <person name="Wang B."/>
            <person name="Shu S."/>
            <person name="Song C."/>
            <person name="Liu Y."/>
        </authorList>
    </citation>
    <scope>NUCLEOTIDE SEQUENCE [LARGE SCALE GENOMIC DNA]</scope>
    <source>
        <strain evidence="3">HL-2020</strain>
        <tissue evidence="3">Leaf</tissue>
    </source>
</reference>
<dbReference type="PANTHER" id="PTHR28066:SF1">
    <property type="entry name" value="SMALL RIBOSOMAL SUBUNIT PROTEIN MS37"/>
    <property type="match status" value="1"/>
</dbReference>
<name>A0A835M1H9_9MAGN</name>
<dbReference type="InterPro" id="IPR009069">
    <property type="entry name" value="Cys_alpha_HP_mot_SF"/>
</dbReference>
<protein>
    <recommendedName>
        <fullName evidence="2">IMS import disulfide relay-system CHCH-CHCH-like Cx9C domain-containing protein</fullName>
    </recommendedName>
</protein>